<feature type="domain" description="UspA" evidence="2">
    <location>
        <begin position="2"/>
        <end position="136"/>
    </location>
</feature>
<reference evidence="3" key="1">
    <citation type="journal article" date="2020" name="mSystems">
        <title>Genome- and Community-Level Interaction Insights into Carbon Utilization and Element Cycling Functions of Hydrothermarchaeota in Hydrothermal Sediment.</title>
        <authorList>
            <person name="Zhou Z."/>
            <person name="Liu Y."/>
            <person name="Xu W."/>
            <person name="Pan J."/>
            <person name="Luo Z.H."/>
            <person name="Li M."/>
        </authorList>
    </citation>
    <scope>NUCLEOTIDE SEQUENCE [LARGE SCALE GENOMIC DNA]</scope>
    <source>
        <strain evidence="3">SpSt-853</strain>
    </source>
</reference>
<dbReference type="Gene3D" id="3.40.50.620">
    <property type="entry name" value="HUPs"/>
    <property type="match status" value="1"/>
</dbReference>
<dbReference type="AlphaFoldDB" id="A0A7C5ENH3"/>
<dbReference type="CDD" id="cd00293">
    <property type="entry name" value="USP-like"/>
    <property type="match status" value="1"/>
</dbReference>
<gene>
    <name evidence="3" type="ORF">ENW48_06145</name>
</gene>
<evidence type="ECO:0000313" key="3">
    <source>
        <dbReference type="EMBL" id="HGZ11782.1"/>
    </source>
</evidence>
<proteinExistence type="inferred from homology"/>
<dbReference type="InterPro" id="IPR006015">
    <property type="entry name" value="Universal_stress_UspA"/>
</dbReference>
<name>A0A7C5ENH3_9BACT</name>
<comment type="caution">
    <text evidence="3">The sequence shown here is derived from an EMBL/GenBank/DDBJ whole genome shotgun (WGS) entry which is preliminary data.</text>
</comment>
<organism evidence="3">
    <name type="scientific">Desulfobacca acetoxidans</name>
    <dbReference type="NCBI Taxonomy" id="60893"/>
    <lineage>
        <taxon>Bacteria</taxon>
        <taxon>Pseudomonadati</taxon>
        <taxon>Thermodesulfobacteriota</taxon>
        <taxon>Desulfobaccia</taxon>
        <taxon>Desulfobaccales</taxon>
        <taxon>Desulfobaccaceae</taxon>
        <taxon>Desulfobacca</taxon>
    </lineage>
</organism>
<dbReference type="EMBL" id="DTKJ01000042">
    <property type="protein sequence ID" value="HGZ11782.1"/>
    <property type="molecule type" value="Genomic_DNA"/>
</dbReference>
<evidence type="ECO:0000256" key="1">
    <source>
        <dbReference type="ARBA" id="ARBA00008791"/>
    </source>
</evidence>
<dbReference type="SUPFAM" id="SSF52402">
    <property type="entry name" value="Adenine nucleotide alpha hydrolases-like"/>
    <property type="match status" value="1"/>
</dbReference>
<protein>
    <submittedName>
        <fullName evidence="3">Universal stress protein</fullName>
    </submittedName>
</protein>
<comment type="similarity">
    <text evidence="1">Belongs to the universal stress protein A family.</text>
</comment>
<dbReference type="PANTHER" id="PTHR46268">
    <property type="entry name" value="STRESS RESPONSE PROTEIN NHAX"/>
    <property type="match status" value="1"/>
</dbReference>
<dbReference type="InterPro" id="IPR014729">
    <property type="entry name" value="Rossmann-like_a/b/a_fold"/>
</dbReference>
<evidence type="ECO:0000259" key="2">
    <source>
        <dbReference type="Pfam" id="PF00582"/>
    </source>
</evidence>
<dbReference type="InterPro" id="IPR006016">
    <property type="entry name" value="UspA"/>
</dbReference>
<dbReference type="Pfam" id="PF00582">
    <property type="entry name" value="Usp"/>
    <property type="match status" value="1"/>
</dbReference>
<accession>A0A7C5ENH3</accession>
<dbReference type="PRINTS" id="PR01438">
    <property type="entry name" value="UNVRSLSTRESS"/>
</dbReference>
<sequence length="139" mass="14612">MKLLVPVDGSPYALKALETACDWAKSHPPAEVLILAAVPVLAELEEGRYIAEKLEKQAITALAQAKAKAKELGVSFSTLIAKGPSVAEEIVEAAKREQVDLIVIGSRGLGAKTTYFLGSTASKVVAYSPCSVMVIKGTD</sequence>
<dbReference type="PANTHER" id="PTHR46268:SF6">
    <property type="entry name" value="UNIVERSAL STRESS PROTEIN UP12"/>
    <property type="match status" value="1"/>
</dbReference>